<dbReference type="EMBL" id="AMZH03012087">
    <property type="protein sequence ID" value="RRT51704.1"/>
    <property type="molecule type" value="Genomic_DNA"/>
</dbReference>
<accession>A0A426YIZ8</accession>
<feature type="non-terminal residue" evidence="1">
    <location>
        <position position="1"/>
    </location>
</feature>
<evidence type="ECO:0000313" key="2">
    <source>
        <dbReference type="Proteomes" id="UP000287651"/>
    </source>
</evidence>
<protein>
    <submittedName>
        <fullName evidence="1">Uncharacterized protein</fullName>
    </submittedName>
</protein>
<organism evidence="1 2">
    <name type="scientific">Ensete ventricosum</name>
    <name type="common">Abyssinian banana</name>
    <name type="synonym">Musa ensete</name>
    <dbReference type="NCBI Taxonomy" id="4639"/>
    <lineage>
        <taxon>Eukaryota</taxon>
        <taxon>Viridiplantae</taxon>
        <taxon>Streptophyta</taxon>
        <taxon>Embryophyta</taxon>
        <taxon>Tracheophyta</taxon>
        <taxon>Spermatophyta</taxon>
        <taxon>Magnoliopsida</taxon>
        <taxon>Liliopsida</taxon>
        <taxon>Zingiberales</taxon>
        <taxon>Musaceae</taxon>
        <taxon>Ensete</taxon>
    </lineage>
</organism>
<comment type="caution">
    <text evidence="1">The sequence shown here is derived from an EMBL/GenBank/DDBJ whole genome shotgun (WGS) entry which is preliminary data.</text>
</comment>
<reference evidence="1 2" key="1">
    <citation type="journal article" date="2014" name="Agronomy (Basel)">
        <title>A Draft Genome Sequence for Ensete ventricosum, the Drought-Tolerant Tree Against Hunger.</title>
        <authorList>
            <person name="Harrison J."/>
            <person name="Moore K.A."/>
            <person name="Paszkiewicz K."/>
            <person name="Jones T."/>
            <person name="Grant M."/>
            <person name="Ambacheew D."/>
            <person name="Muzemil S."/>
            <person name="Studholme D.J."/>
        </authorList>
    </citation>
    <scope>NUCLEOTIDE SEQUENCE [LARGE SCALE GENOMIC DNA]</scope>
</reference>
<sequence length="79" mass="8655">IFGAKIQSYPKNPGMGGSLADLGGLANTWVRVIYLSILGGSTVQSTQIPGYGRFNYADWHDSYTHLRQPSLSHDIKRSS</sequence>
<dbReference type="AlphaFoldDB" id="A0A426YIZ8"/>
<evidence type="ECO:0000313" key="1">
    <source>
        <dbReference type="EMBL" id="RRT51704.1"/>
    </source>
</evidence>
<proteinExistence type="predicted"/>
<gene>
    <name evidence="1" type="ORF">B296_00050948</name>
</gene>
<dbReference type="Proteomes" id="UP000287651">
    <property type="component" value="Unassembled WGS sequence"/>
</dbReference>
<name>A0A426YIZ8_ENSVE</name>